<dbReference type="InterPro" id="IPR006656">
    <property type="entry name" value="Mopterin_OxRdtase"/>
</dbReference>
<dbReference type="InterPro" id="IPR006657">
    <property type="entry name" value="MoPterin_dinucl-bd_dom"/>
</dbReference>
<dbReference type="InterPro" id="IPR036010">
    <property type="entry name" value="2Fe-2S_ferredoxin-like_sf"/>
</dbReference>
<dbReference type="Proteomes" id="UP000287502">
    <property type="component" value="Chromosome"/>
</dbReference>
<evidence type="ECO:0000256" key="3">
    <source>
        <dbReference type="ARBA" id="ARBA00004370"/>
    </source>
</evidence>
<dbReference type="Gene3D" id="3.10.20.740">
    <property type="match status" value="1"/>
</dbReference>
<evidence type="ECO:0000259" key="19">
    <source>
        <dbReference type="PROSITE" id="PS51669"/>
    </source>
</evidence>
<keyword evidence="15" id="KW-0472">Membrane</keyword>
<evidence type="ECO:0000256" key="13">
    <source>
        <dbReference type="ARBA" id="ARBA00023027"/>
    </source>
</evidence>
<comment type="similarity">
    <text evidence="4">Belongs to the complex I 75 kDa subunit family.</text>
</comment>
<dbReference type="PROSITE" id="PS51379">
    <property type="entry name" value="4FE4S_FER_2"/>
    <property type="match status" value="2"/>
</dbReference>
<dbReference type="InterPro" id="IPR001041">
    <property type="entry name" value="2Fe-2S_ferredoxin-type"/>
</dbReference>
<dbReference type="InterPro" id="IPR019574">
    <property type="entry name" value="NADH_UbQ_OxRdtase_Gsu_4Fe4S-bd"/>
</dbReference>
<keyword evidence="12" id="KW-0411">Iron-sulfur</keyword>
<evidence type="ECO:0000256" key="11">
    <source>
        <dbReference type="ARBA" id="ARBA00023004"/>
    </source>
</evidence>
<dbReference type="SUPFAM" id="SSF53706">
    <property type="entry name" value="Formate dehydrogenase/DMSO reductase, domains 1-3"/>
    <property type="match status" value="1"/>
</dbReference>
<dbReference type="Pfam" id="PF13510">
    <property type="entry name" value="Fer2_4"/>
    <property type="match status" value="1"/>
</dbReference>
<evidence type="ECO:0000256" key="1">
    <source>
        <dbReference type="ARBA" id="ARBA00001966"/>
    </source>
</evidence>
<evidence type="ECO:0000313" key="22">
    <source>
        <dbReference type="Proteomes" id="UP000287502"/>
    </source>
</evidence>
<keyword evidence="6" id="KW-0001">2Fe-2S</keyword>
<dbReference type="SUPFAM" id="SSF54862">
    <property type="entry name" value="4Fe-4S ferredoxins"/>
    <property type="match status" value="1"/>
</dbReference>
<dbReference type="GO" id="GO:0048038">
    <property type="term" value="F:quinone binding"/>
    <property type="evidence" value="ECO:0007669"/>
    <property type="project" value="UniProtKB-KW"/>
</dbReference>
<dbReference type="FunFam" id="3.10.20.740:FF:000004">
    <property type="entry name" value="NADH-quinone oxidoreductase"/>
    <property type="match status" value="1"/>
</dbReference>
<evidence type="ECO:0000259" key="18">
    <source>
        <dbReference type="PROSITE" id="PS51379"/>
    </source>
</evidence>
<dbReference type="OrthoDB" id="9803192at2"/>
<dbReference type="GO" id="GO:0043546">
    <property type="term" value="F:molybdopterin cofactor binding"/>
    <property type="evidence" value="ECO:0007669"/>
    <property type="project" value="InterPro"/>
</dbReference>
<keyword evidence="14" id="KW-0830">Ubiquinone</keyword>
<evidence type="ECO:0000256" key="4">
    <source>
        <dbReference type="ARBA" id="ARBA00005404"/>
    </source>
</evidence>
<dbReference type="Pfam" id="PF22117">
    <property type="entry name" value="Fer4_Nqo3"/>
    <property type="match status" value="1"/>
</dbReference>
<dbReference type="AlphaFoldDB" id="A0A410JVW6"/>
<dbReference type="Pfam" id="PF10588">
    <property type="entry name" value="NADH-G_4Fe-4S_3"/>
    <property type="match status" value="1"/>
</dbReference>
<proteinExistence type="inferred from homology"/>
<dbReference type="KEGG" id="gtl:EP073_01800"/>
<evidence type="ECO:0000256" key="8">
    <source>
        <dbReference type="ARBA" id="ARBA00022723"/>
    </source>
</evidence>
<dbReference type="InterPro" id="IPR017900">
    <property type="entry name" value="4Fe4S_Fe_S_CS"/>
</dbReference>
<dbReference type="GO" id="GO:0046872">
    <property type="term" value="F:metal ion binding"/>
    <property type="evidence" value="ECO:0007669"/>
    <property type="project" value="UniProtKB-KW"/>
</dbReference>
<comment type="cofactor">
    <cofactor evidence="1">
        <name>[4Fe-4S] cluster</name>
        <dbReference type="ChEBI" id="CHEBI:49883"/>
    </cofactor>
</comment>
<dbReference type="PANTHER" id="PTHR43105">
    <property type="entry name" value="RESPIRATORY NITRATE REDUCTASE"/>
    <property type="match status" value="1"/>
</dbReference>
<reference evidence="21 22" key="1">
    <citation type="submission" date="2019-01" db="EMBL/GenBank/DDBJ databases">
        <title>Geovibrio thiophilus DSM 11263, complete genome.</title>
        <authorList>
            <person name="Spring S."/>
            <person name="Bunk B."/>
            <person name="Sproer C."/>
        </authorList>
    </citation>
    <scope>NUCLEOTIDE SEQUENCE [LARGE SCALE GENOMIC DNA]</scope>
    <source>
        <strain evidence="21 22">DSM 11263</strain>
    </source>
</reference>
<feature type="domain" description="2Fe-2S ferredoxin-type" evidence="17">
    <location>
        <begin position="1"/>
        <end position="78"/>
    </location>
</feature>
<dbReference type="SUPFAM" id="SSF54292">
    <property type="entry name" value="2Fe-2S ferredoxin-like"/>
    <property type="match status" value="1"/>
</dbReference>
<comment type="cofactor">
    <cofactor evidence="16">
        <name>[2Fe-2S] cluster</name>
        <dbReference type="ChEBI" id="CHEBI:190135"/>
    </cofactor>
</comment>
<dbReference type="InterPro" id="IPR000283">
    <property type="entry name" value="NADH_UbQ_OxRdtase_75kDa_su_CS"/>
</dbReference>
<dbReference type="InterPro" id="IPR006963">
    <property type="entry name" value="Mopterin_OxRdtase_4Fe-4S_dom"/>
</dbReference>
<evidence type="ECO:0000256" key="14">
    <source>
        <dbReference type="ARBA" id="ARBA00023075"/>
    </source>
</evidence>
<feature type="domain" description="4Fe-4S ferredoxin-type" evidence="18">
    <location>
        <begin position="176"/>
        <end position="206"/>
    </location>
</feature>
<dbReference type="RefSeq" id="WP_128465462.1">
    <property type="nucleotide sequence ID" value="NZ_CP035108.1"/>
</dbReference>
<dbReference type="PROSITE" id="PS51669">
    <property type="entry name" value="4FE4S_MOW_BIS_MGD"/>
    <property type="match status" value="1"/>
</dbReference>
<dbReference type="PROSITE" id="PS51085">
    <property type="entry name" value="2FE2S_FER_2"/>
    <property type="match status" value="1"/>
</dbReference>
<dbReference type="GO" id="GO:0016020">
    <property type="term" value="C:membrane"/>
    <property type="evidence" value="ECO:0007669"/>
    <property type="project" value="UniProtKB-SubCell"/>
</dbReference>
<dbReference type="CDD" id="cd02775">
    <property type="entry name" value="MopB_CT"/>
    <property type="match status" value="1"/>
</dbReference>
<dbReference type="PROSITE" id="PS00642">
    <property type="entry name" value="COMPLEX1_75K_2"/>
    <property type="match status" value="1"/>
</dbReference>
<keyword evidence="13" id="KW-0520">NAD</keyword>
<dbReference type="Gene3D" id="2.40.40.20">
    <property type="match status" value="1"/>
</dbReference>
<evidence type="ECO:0000256" key="10">
    <source>
        <dbReference type="ARBA" id="ARBA00022967"/>
    </source>
</evidence>
<dbReference type="EMBL" id="CP035108">
    <property type="protein sequence ID" value="QAR32175.1"/>
    <property type="molecule type" value="Genomic_DNA"/>
</dbReference>
<keyword evidence="5" id="KW-0004">4Fe-4S</keyword>
<dbReference type="Pfam" id="PF01568">
    <property type="entry name" value="Molydop_binding"/>
    <property type="match status" value="1"/>
</dbReference>
<keyword evidence="9" id="KW-0677">Repeat</keyword>
<dbReference type="Gene3D" id="2.20.25.90">
    <property type="entry name" value="ADC-like domains"/>
    <property type="match status" value="1"/>
</dbReference>
<dbReference type="Gene3D" id="3.30.70.20">
    <property type="match status" value="1"/>
</dbReference>
<sequence length="747" mass="80832">MVTLKIDGIQVEVPKDYTILQAAEKAGVHIPVLCHDSRLNPFGACRVCLIEAVGNPRMMTACTTPVAPDMDILTNTEKLQRIRKTVIELLLVNHPLECPVCDKGGECTLQDLTYEVGLTKVRFDAKPADTPVDHTNPFIERDVDRCVLCGRCVRICDEVVNIQAISFINRGMETMIGTAFDQPWNCEFCGQCISVCPVGSLNNRVYLFKNRPWNLEKTDSVCGLCGCGCYIELETEGSELYRMGELPEKGANHGNLCAKGRFGFEFVNSVKRETSAKVRAAGELADADFDQAVVTVAEKVKSIRAQHGAEAVAVLVSPRLTNEEAFLANKLAKEVIGTGGMYALEPHSSLPEATYADIEKSDAVAVLNIDVTEANPILGLAVRAAARMNEAPLYVFYPSETALKRLAEKQFTGTPDEVYASMTRLVEGQGAEAAVLEVLKKAEKPVAVYNPYNTADLWFVSELKKQVPALKLAAARAKANSQGIVDMGALDAAKLKEGIQNKTIKALLCFGENPAVRTGWADLSLDSLELLAVTDPFMSETAKKASVYIPVATYAEKDGSFTSLEGRVQTVNRALCKGLKTDAEVVAALAARLGGSLPSCSCEVRELIRKEVPLYKEADFDGGVISYPYAVKGEFEKPAKAAAGEGAYFLYPSSLRLHSGSYTRWSPDLAKVYGEPKLEISPADAEALGLGDGDAVSVSAAGITKVFKVHVEKHMTKGCAALPEDYVDTAQIFSKGRYHKVSLGKKG</sequence>
<dbReference type="InterPro" id="IPR017896">
    <property type="entry name" value="4Fe4S_Fe-S-bd"/>
</dbReference>
<evidence type="ECO:0000256" key="16">
    <source>
        <dbReference type="ARBA" id="ARBA00034078"/>
    </source>
</evidence>
<keyword evidence="11" id="KW-0408">Iron</keyword>
<dbReference type="GO" id="GO:0051539">
    <property type="term" value="F:4 iron, 4 sulfur cluster binding"/>
    <property type="evidence" value="ECO:0007669"/>
    <property type="project" value="UniProtKB-KW"/>
</dbReference>
<keyword evidence="10" id="KW-1278">Translocase</keyword>
<evidence type="ECO:0000256" key="6">
    <source>
        <dbReference type="ARBA" id="ARBA00022714"/>
    </source>
</evidence>
<evidence type="ECO:0000313" key="21">
    <source>
        <dbReference type="EMBL" id="QAR32175.1"/>
    </source>
</evidence>
<dbReference type="CDD" id="cd00207">
    <property type="entry name" value="fer2"/>
    <property type="match status" value="1"/>
</dbReference>
<dbReference type="InterPro" id="IPR054351">
    <property type="entry name" value="NADH_UbQ_OxRdtase_ferredoxin"/>
</dbReference>
<evidence type="ECO:0000259" key="20">
    <source>
        <dbReference type="PROSITE" id="PS51839"/>
    </source>
</evidence>
<dbReference type="GO" id="GO:0042773">
    <property type="term" value="P:ATP synthesis coupled electron transport"/>
    <property type="evidence" value="ECO:0007669"/>
    <property type="project" value="InterPro"/>
</dbReference>
<keyword evidence="7" id="KW-0874">Quinone</keyword>
<dbReference type="InterPro" id="IPR050123">
    <property type="entry name" value="Prok_molybdopt-oxidoreductase"/>
</dbReference>
<dbReference type="PROSITE" id="PS51839">
    <property type="entry name" value="4FE4S_HC3"/>
    <property type="match status" value="1"/>
</dbReference>
<name>A0A410JVW6_9BACT</name>
<evidence type="ECO:0000256" key="9">
    <source>
        <dbReference type="ARBA" id="ARBA00022737"/>
    </source>
</evidence>
<dbReference type="SMART" id="SM00929">
    <property type="entry name" value="NADH-G_4Fe-4S_3"/>
    <property type="match status" value="1"/>
</dbReference>
<dbReference type="GO" id="GO:0003954">
    <property type="term" value="F:NADH dehydrogenase activity"/>
    <property type="evidence" value="ECO:0007669"/>
    <property type="project" value="TreeGrafter"/>
</dbReference>
<dbReference type="SMART" id="SM00926">
    <property type="entry name" value="Molybdop_Fe4S4"/>
    <property type="match status" value="1"/>
</dbReference>
<dbReference type="FunFam" id="3.30.70.20:FF:000035">
    <property type="entry name" value="Iron hydrogenase 1"/>
    <property type="match status" value="1"/>
</dbReference>
<protein>
    <submittedName>
        <fullName evidence="21">4Fe-4S dicluster domain-containing protein</fullName>
    </submittedName>
</protein>
<evidence type="ECO:0000256" key="7">
    <source>
        <dbReference type="ARBA" id="ARBA00022719"/>
    </source>
</evidence>
<comment type="function">
    <text evidence="2">NDH-1 shuttles electrons from NADH, via FMN and iron-sulfur (Fe-S) centers, to quinones in the respiratory chain. The immediate electron acceptor for the enzyme in this species is believed to be ubiquinone. Couples the redox reaction to proton translocation (for every two electrons transferred, four hydrogen ions are translocated across the cytoplasmic membrane), and thus conserves the redox energy in a proton gradient.</text>
</comment>
<keyword evidence="8" id="KW-0479">Metal-binding</keyword>
<dbReference type="Gene3D" id="3.40.50.740">
    <property type="match status" value="2"/>
</dbReference>
<dbReference type="PANTHER" id="PTHR43105:SF10">
    <property type="entry name" value="NADH-QUINONE OXIDOREDUCTASE SUBUNIT G"/>
    <property type="match status" value="1"/>
</dbReference>
<dbReference type="PROSITE" id="PS00198">
    <property type="entry name" value="4FE4S_FER_1"/>
    <property type="match status" value="1"/>
</dbReference>
<evidence type="ECO:0000256" key="2">
    <source>
        <dbReference type="ARBA" id="ARBA00002378"/>
    </source>
</evidence>
<evidence type="ECO:0000256" key="5">
    <source>
        <dbReference type="ARBA" id="ARBA00022485"/>
    </source>
</evidence>
<feature type="domain" description="4Fe-4S ferredoxin-type" evidence="18">
    <location>
        <begin position="137"/>
        <end position="165"/>
    </location>
</feature>
<evidence type="ECO:0000256" key="12">
    <source>
        <dbReference type="ARBA" id="ARBA00023014"/>
    </source>
</evidence>
<dbReference type="GO" id="GO:0051537">
    <property type="term" value="F:2 iron, 2 sulfur cluster binding"/>
    <property type="evidence" value="ECO:0007669"/>
    <property type="project" value="UniProtKB-KW"/>
</dbReference>
<feature type="domain" description="4Fe-4S Mo/W bis-MGD-type" evidence="19">
    <location>
        <begin position="215"/>
        <end position="271"/>
    </location>
</feature>
<dbReference type="Pfam" id="PF04879">
    <property type="entry name" value="Molybdop_Fe4S4"/>
    <property type="match status" value="1"/>
</dbReference>
<gene>
    <name evidence="21" type="ORF">EP073_01800</name>
</gene>
<evidence type="ECO:0000259" key="17">
    <source>
        <dbReference type="PROSITE" id="PS51085"/>
    </source>
</evidence>
<comment type="subcellular location">
    <subcellularLocation>
        <location evidence="3">Membrane</location>
    </subcellularLocation>
</comment>
<feature type="domain" description="4Fe-4S His(Cys)3-ligated-type" evidence="20">
    <location>
        <begin position="78"/>
        <end position="117"/>
    </location>
</feature>
<evidence type="ECO:0000256" key="15">
    <source>
        <dbReference type="ARBA" id="ARBA00023136"/>
    </source>
</evidence>
<dbReference type="Pfam" id="PF00384">
    <property type="entry name" value="Molybdopterin"/>
    <property type="match status" value="1"/>
</dbReference>
<accession>A0A410JVW6</accession>
<organism evidence="21 22">
    <name type="scientific">Geovibrio thiophilus</name>
    <dbReference type="NCBI Taxonomy" id="139438"/>
    <lineage>
        <taxon>Bacteria</taxon>
        <taxon>Pseudomonadati</taxon>
        <taxon>Deferribacterota</taxon>
        <taxon>Deferribacteres</taxon>
        <taxon>Deferribacterales</taxon>
        <taxon>Geovibrionaceae</taxon>
        <taxon>Geovibrio</taxon>
    </lineage>
</organism>
<dbReference type="SUPFAM" id="SSF50692">
    <property type="entry name" value="ADC-like"/>
    <property type="match status" value="1"/>
</dbReference>
<dbReference type="GO" id="GO:0008137">
    <property type="term" value="F:NADH dehydrogenase (ubiquinone) activity"/>
    <property type="evidence" value="ECO:0007669"/>
    <property type="project" value="InterPro"/>
</dbReference>
<dbReference type="InterPro" id="IPR009010">
    <property type="entry name" value="Asp_de-COase-like_dom_sf"/>
</dbReference>
<keyword evidence="22" id="KW-1185">Reference proteome</keyword>